<evidence type="ECO:0000313" key="2">
    <source>
        <dbReference type="Proteomes" id="UP000464688"/>
    </source>
</evidence>
<dbReference type="EMBL" id="CP047267">
    <property type="protein sequence ID" value="QHF08414.1"/>
    <property type="molecule type" value="Genomic_DNA"/>
</dbReference>
<sequence>MDVFNESKGREPSGTLIIGVTGDKPLVTVKPVSVYPKNSTAVDRTTSGIDRLSPLLQAIASAAVASEVAQTRLMEVVINGPLAKVANGEGFRAFNIEGGRIREHATLFEPERLQNLVNSAALFQIASVVVAQKHLADISAKLDDIKAGIDAINAYLSDKRRSEITGALKYLGQVAVMLHHGEMDDAARAQLEFIERELGGINDHLVLSLEALKKKVDGFDSPGLFDGSSGLVSKLSVEQSAAERLVEEWKLCMSARWIACSLLRQITGQTSLLTKREEDLNSEVHAFFSKQGPLEKFNTALDDRIDTLSSVWEWQSTIQVNRIKLRQWNEERLPKLKTDAQSDIQGASTLLLEREANVTLTIEMRDGELVGAYQH</sequence>
<proteinExistence type="predicted"/>
<evidence type="ECO:0000313" key="1">
    <source>
        <dbReference type="EMBL" id="QHF08414.1"/>
    </source>
</evidence>
<dbReference type="AlphaFoldDB" id="A0AAJ4E4D1"/>
<reference evidence="1 2" key="1">
    <citation type="journal article" date="2014" name="Genome Announc.">
        <title>Draft Genome Sequences of a Phylogenetically Diverse Suite of Pseudomonas syringae Strains from Multiple Source Populations.</title>
        <authorList>
            <person name="Baltrus D.A."/>
            <person name="Yourstone S."/>
            <person name="Lind A."/>
            <person name="Guilbaud C."/>
            <person name="Sands D.C."/>
            <person name="Jones C.D."/>
            <person name="Morris C.E."/>
            <person name="Dangl J.L."/>
        </authorList>
    </citation>
    <scope>NUCLEOTIDE SEQUENCE [LARGE SCALE GENOMIC DNA]</scope>
    <source>
        <strain evidence="1 2">UB303</strain>
    </source>
</reference>
<gene>
    <name evidence="1" type="ORF">N026_13295</name>
</gene>
<dbReference type="RefSeq" id="WP_024659592.1">
    <property type="nucleotide sequence ID" value="NZ_CP047267.1"/>
</dbReference>
<dbReference type="Proteomes" id="UP000464688">
    <property type="component" value="Chromosome"/>
</dbReference>
<organism evidence="1 2">
    <name type="scientific">Pseudomonas syringae UB303</name>
    <dbReference type="NCBI Taxonomy" id="1357287"/>
    <lineage>
        <taxon>Bacteria</taxon>
        <taxon>Pseudomonadati</taxon>
        <taxon>Pseudomonadota</taxon>
        <taxon>Gammaproteobacteria</taxon>
        <taxon>Pseudomonadales</taxon>
        <taxon>Pseudomonadaceae</taxon>
        <taxon>Pseudomonas</taxon>
        <taxon>Pseudomonas syringae</taxon>
    </lineage>
</organism>
<name>A0AAJ4E4D1_PSESX</name>
<accession>A0AAJ4E4D1</accession>
<protein>
    <submittedName>
        <fullName evidence="1">Uncharacterized protein</fullName>
    </submittedName>
</protein>